<dbReference type="PANTHER" id="PTHR42929">
    <property type="entry name" value="INNER MEMBRANE ABC TRANSPORTER PERMEASE PROTEIN YDCU-RELATED-RELATED"/>
    <property type="match status" value="1"/>
</dbReference>
<feature type="transmembrane region" description="Helical" evidence="8">
    <location>
        <begin position="213"/>
        <end position="238"/>
    </location>
</feature>
<evidence type="ECO:0000256" key="3">
    <source>
        <dbReference type="ARBA" id="ARBA00022448"/>
    </source>
</evidence>
<feature type="transmembrane region" description="Helical" evidence="8">
    <location>
        <begin position="115"/>
        <end position="134"/>
    </location>
</feature>
<feature type="transmembrane region" description="Helical" evidence="8">
    <location>
        <begin position="81"/>
        <end position="103"/>
    </location>
</feature>
<comment type="subcellular location">
    <subcellularLocation>
        <location evidence="1 8">Cell membrane</location>
        <topology evidence="1 8">Multi-pass membrane protein</topology>
    </subcellularLocation>
</comment>
<proteinExistence type="inferred from homology"/>
<dbReference type="Gene3D" id="1.10.3720.10">
    <property type="entry name" value="MetI-like"/>
    <property type="match status" value="1"/>
</dbReference>
<dbReference type="GO" id="GO:0005886">
    <property type="term" value="C:plasma membrane"/>
    <property type="evidence" value="ECO:0007669"/>
    <property type="project" value="UniProtKB-SubCell"/>
</dbReference>
<feature type="transmembrane region" description="Helical" evidence="8">
    <location>
        <begin position="21"/>
        <end position="42"/>
    </location>
</feature>
<reference evidence="10 11" key="1">
    <citation type="submission" date="2020-04" db="EMBL/GenBank/DDBJ databases">
        <title>Nesterenkonia sp. nov., isolated from marine sediment.</title>
        <authorList>
            <person name="Zhang G."/>
        </authorList>
    </citation>
    <scope>NUCLEOTIDE SEQUENCE [LARGE SCALE GENOMIC DNA]</scope>
    <source>
        <strain evidence="10 11">MY13</strain>
    </source>
</reference>
<dbReference type="PROSITE" id="PS50928">
    <property type="entry name" value="ABC_TM1"/>
    <property type="match status" value="1"/>
</dbReference>
<dbReference type="RefSeq" id="WP_168886896.1">
    <property type="nucleotide sequence ID" value="NZ_JABAHY010000003.1"/>
</dbReference>
<evidence type="ECO:0000313" key="10">
    <source>
        <dbReference type="EMBL" id="NLS09398.1"/>
    </source>
</evidence>
<evidence type="ECO:0000256" key="7">
    <source>
        <dbReference type="ARBA" id="ARBA00023136"/>
    </source>
</evidence>
<protein>
    <submittedName>
        <fullName evidence="10">ABC transporter permease</fullName>
    </submittedName>
</protein>
<evidence type="ECO:0000256" key="6">
    <source>
        <dbReference type="ARBA" id="ARBA00022989"/>
    </source>
</evidence>
<organism evidence="10 11">
    <name type="scientific">Nesterenkonia sedimenti</name>
    <dbReference type="NCBI Taxonomy" id="1463632"/>
    <lineage>
        <taxon>Bacteria</taxon>
        <taxon>Bacillati</taxon>
        <taxon>Actinomycetota</taxon>
        <taxon>Actinomycetes</taxon>
        <taxon>Micrococcales</taxon>
        <taxon>Micrococcaceae</taxon>
        <taxon>Nesterenkonia</taxon>
    </lineage>
</organism>
<dbReference type="AlphaFoldDB" id="A0A7X8YD88"/>
<name>A0A7X8YD88_9MICC</name>
<dbReference type="CDD" id="cd06261">
    <property type="entry name" value="TM_PBP2"/>
    <property type="match status" value="1"/>
</dbReference>
<dbReference type="SUPFAM" id="SSF161098">
    <property type="entry name" value="MetI-like"/>
    <property type="match status" value="1"/>
</dbReference>
<evidence type="ECO:0000256" key="4">
    <source>
        <dbReference type="ARBA" id="ARBA00022475"/>
    </source>
</evidence>
<gene>
    <name evidence="10" type="ORF">HGQ17_05115</name>
</gene>
<evidence type="ECO:0000313" key="11">
    <source>
        <dbReference type="Proteomes" id="UP000523139"/>
    </source>
</evidence>
<accession>A0A7X8YD88</accession>
<dbReference type="Pfam" id="PF00528">
    <property type="entry name" value="BPD_transp_1"/>
    <property type="match status" value="1"/>
</dbReference>
<comment type="similarity">
    <text evidence="2">Belongs to the binding-protein-dependent transport system permease family. CysTW subfamily.</text>
</comment>
<sequence length="301" mass="32955">MSTAVQTSAEEKRAWRLRGRMGMLLVLPGFLFIVVFFAIPVFSMLSMSLYTQPEGAATGVFEPGLNFGTYSAMMSTYWDTFIRSFGFALIATVAALIIGYPMAYLVAVRLRGRPLLQGLLLVVIIAPFFSSFILRVQSWRFILADEGFVVSTLETLSILPEGTRLTATPFAVVAGMTYLYLPLMTLPIYANLERMDSRLIEAGGDLYASGSQTFMRVTLPLSMPGIMAGTLLTFIPAAGDYVNAVMLGNNVNTTMVGQVIDSRFFQSVDYPGAAALSSVLMVIILIVVMAYVRRFGTKEIV</sequence>
<evidence type="ECO:0000256" key="8">
    <source>
        <dbReference type="RuleBase" id="RU363032"/>
    </source>
</evidence>
<comment type="caution">
    <text evidence="10">The sequence shown here is derived from an EMBL/GenBank/DDBJ whole genome shotgun (WGS) entry which is preliminary data.</text>
</comment>
<feature type="domain" description="ABC transmembrane type-1" evidence="9">
    <location>
        <begin position="81"/>
        <end position="291"/>
    </location>
</feature>
<keyword evidence="4" id="KW-1003">Cell membrane</keyword>
<dbReference type="InterPro" id="IPR035906">
    <property type="entry name" value="MetI-like_sf"/>
</dbReference>
<evidence type="ECO:0000256" key="5">
    <source>
        <dbReference type="ARBA" id="ARBA00022692"/>
    </source>
</evidence>
<dbReference type="GO" id="GO:0055085">
    <property type="term" value="P:transmembrane transport"/>
    <property type="evidence" value="ECO:0007669"/>
    <property type="project" value="InterPro"/>
</dbReference>
<feature type="transmembrane region" description="Helical" evidence="8">
    <location>
        <begin position="170"/>
        <end position="192"/>
    </location>
</feature>
<evidence type="ECO:0000256" key="1">
    <source>
        <dbReference type="ARBA" id="ARBA00004651"/>
    </source>
</evidence>
<evidence type="ECO:0000256" key="2">
    <source>
        <dbReference type="ARBA" id="ARBA00007069"/>
    </source>
</evidence>
<dbReference type="PANTHER" id="PTHR42929:SF1">
    <property type="entry name" value="INNER MEMBRANE ABC TRANSPORTER PERMEASE PROTEIN YDCU-RELATED"/>
    <property type="match status" value="1"/>
</dbReference>
<dbReference type="Proteomes" id="UP000523139">
    <property type="component" value="Unassembled WGS sequence"/>
</dbReference>
<keyword evidence="6 8" id="KW-1133">Transmembrane helix</keyword>
<keyword evidence="7 8" id="KW-0472">Membrane</keyword>
<keyword evidence="5 8" id="KW-0812">Transmembrane</keyword>
<dbReference type="InterPro" id="IPR000515">
    <property type="entry name" value="MetI-like"/>
</dbReference>
<dbReference type="EMBL" id="JABAHY010000003">
    <property type="protein sequence ID" value="NLS09398.1"/>
    <property type="molecule type" value="Genomic_DNA"/>
</dbReference>
<feature type="transmembrane region" description="Helical" evidence="8">
    <location>
        <begin position="272"/>
        <end position="292"/>
    </location>
</feature>
<keyword evidence="3 8" id="KW-0813">Transport</keyword>
<keyword evidence="11" id="KW-1185">Reference proteome</keyword>
<evidence type="ECO:0000259" key="9">
    <source>
        <dbReference type="PROSITE" id="PS50928"/>
    </source>
</evidence>